<accession>A0A6L6Q2S5</accession>
<dbReference type="EMBL" id="WNLA01000013">
    <property type="protein sequence ID" value="MTW04137.1"/>
    <property type="molecule type" value="Genomic_DNA"/>
</dbReference>
<keyword evidence="1" id="KW-1133">Transmembrane helix</keyword>
<proteinExistence type="predicted"/>
<dbReference type="AlphaFoldDB" id="A0A6L6Q2S5"/>
<keyword evidence="3" id="KW-1185">Reference proteome</keyword>
<evidence type="ECO:0000313" key="2">
    <source>
        <dbReference type="EMBL" id="MTW04137.1"/>
    </source>
</evidence>
<evidence type="ECO:0000313" key="3">
    <source>
        <dbReference type="Proteomes" id="UP000484015"/>
    </source>
</evidence>
<keyword evidence="1" id="KW-0812">Transmembrane</keyword>
<keyword evidence="1" id="KW-0472">Membrane</keyword>
<protein>
    <submittedName>
        <fullName evidence="2">Uncharacterized protein</fullName>
    </submittedName>
</protein>
<organism evidence="2 3">
    <name type="scientific">Pseudoduganella ginsengisoli</name>
    <dbReference type="NCBI Taxonomy" id="1462440"/>
    <lineage>
        <taxon>Bacteria</taxon>
        <taxon>Pseudomonadati</taxon>
        <taxon>Pseudomonadota</taxon>
        <taxon>Betaproteobacteria</taxon>
        <taxon>Burkholderiales</taxon>
        <taxon>Oxalobacteraceae</taxon>
        <taxon>Telluria group</taxon>
        <taxon>Pseudoduganella</taxon>
    </lineage>
</organism>
<sequence length="134" mass="14774">MSDENGNSKSSITPTSSVIGGLVGVGLSALVSNMDPSELSKVLSAMCVPLALSAERVAAYLERWGTWYLKDRFVKKAIERTDSILENPSIPEEYRQEFTKLKMDLHKNHINSSLFSPPFIKDLQEGKGGEKDAK</sequence>
<comment type="caution">
    <text evidence="2">The sequence shown here is derived from an EMBL/GenBank/DDBJ whole genome shotgun (WGS) entry which is preliminary data.</text>
</comment>
<gene>
    <name evidence="2" type="ORF">GM668_18815</name>
</gene>
<feature type="transmembrane region" description="Helical" evidence="1">
    <location>
        <begin position="12"/>
        <end position="31"/>
    </location>
</feature>
<name>A0A6L6Q2S5_9BURK</name>
<dbReference type="Proteomes" id="UP000484015">
    <property type="component" value="Unassembled WGS sequence"/>
</dbReference>
<evidence type="ECO:0000256" key="1">
    <source>
        <dbReference type="SAM" id="Phobius"/>
    </source>
</evidence>
<dbReference type="RefSeq" id="WP_155440487.1">
    <property type="nucleotide sequence ID" value="NZ_WNLA01000013.1"/>
</dbReference>
<reference evidence="2 3" key="1">
    <citation type="submission" date="2019-11" db="EMBL/GenBank/DDBJ databases">
        <title>Type strains purchased from KCTC, JCM and DSMZ.</title>
        <authorList>
            <person name="Lu H."/>
        </authorList>
    </citation>
    <scope>NUCLEOTIDE SEQUENCE [LARGE SCALE GENOMIC DNA]</scope>
    <source>
        <strain evidence="2 3">KCTC 42409</strain>
    </source>
</reference>